<evidence type="ECO:0000256" key="5">
    <source>
        <dbReference type="ARBA" id="ARBA00022755"/>
    </source>
</evidence>
<dbReference type="NCBIfam" id="NF002049">
    <property type="entry name" value="PRK00881.1"/>
    <property type="match status" value="1"/>
</dbReference>
<dbReference type="PIRSF" id="PIRSF000414">
    <property type="entry name" value="AICARFT_IMPCHas"/>
    <property type="match status" value="1"/>
</dbReference>
<protein>
    <recommendedName>
        <fullName evidence="10">Bifunctional purine biosynthesis protein PurH</fullName>
    </recommendedName>
    <domain>
        <recommendedName>
            <fullName evidence="10">Phosphoribosylaminoimidazolecarboxamide formyltransferase</fullName>
            <ecNumber evidence="10">2.1.2.3</ecNumber>
        </recommendedName>
        <alternativeName>
            <fullName evidence="10">AICAR transformylase</fullName>
        </alternativeName>
    </domain>
    <domain>
        <recommendedName>
            <fullName evidence="10">IMP cyclohydrolase</fullName>
            <ecNumber evidence="10">3.5.4.10</ecNumber>
        </recommendedName>
        <alternativeName>
            <fullName evidence="10">ATIC</fullName>
        </alternativeName>
        <alternativeName>
            <fullName evidence="10">IMP synthase</fullName>
        </alternativeName>
        <alternativeName>
            <fullName evidence="10">Inosinicase</fullName>
        </alternativeName>
    </domain>
</protein>
<gene>
    <name evidence="10 12" type="primary">purH</name>
    <name evidence="12" type="ORF">DSM112329_00278</name>
</gene>
<name>A0AAU7AP64_9ACTN</name>
<accession>A0AAU7AP64</accession>
<keyword evidence="6 10" id="KW-0378">Hydrolase</keyword>
<dbReference type="InterPro" id="IPR016193">
    <property type="entry name" value="Cytidine_deaminase-like"/>
</dbReference>
<dbReference type="HAMAP" id="MF_00139">
    <property type="entry name" value="PurH"/>
    <property type="match status" value="1"/>
</dbReference>
<keyword evidence="4 10" id="KW-0808">Transferase</keyword>
<evidence type="ECO:0000256" key="1">
    <source>
        <dbReference type="ARBA" id="ARBA00004844"/>
    </source>
</evidence>
<dbReference type="SUPFAM" id="SSF52335">
    <property type="entry name" value="Methylglyoxal synthase-like"/>
    <property type="match status" value="1"/>
</dbReference>
<comment type="pathway">
    <text evidence="1 10">Purine metabolism; IMP biosynthesis via de novo pathway; IMP from 5-formamido-1-(5-phospho-D-ribosyl)imidazole-4-carboxamide: step 1/1.</text>
</comment>
<evidence type="ECO:0000256" key="2">
    <source>
        <dbReference type="ARBA" id="ARBA00004954"/>
    </source>
</evidence>
<evidence type="ECO:0000256" key="9">
    <source>
        <dbReference type="ARBA" id="ARBA00050687"/>
    </source>
</evidence>
<evidence type="ECO:0000256" key="7">
    <source>
        <dbReference type="ARBA" id="ARBA00023268"/>
    </source>
</evidence>
<dbReference type="PANTHER" id="PTHR11692">
    <property type="entry name" value="BIFUNCTIONAL PURINE BIOSYNTHESIS PROTEIN PURH"/>
    <property type="match status" value="1"/>
</dbReference>
<dbReference type="Pfam" id="PF02142">
    <property type="entry name" value="MGS"/>
    <property type="match status" value="1"/>
</dbReference>
<dbReference type="FunFam" id="3.40.140.20:FF:000001">
    <property type="entry name" value="Bifunctional purine biosynthesis protein PurH"/>
    <property type="match status" value="1"/>
</dbReference>
<dbReference type="Gene3D" id="3.40.50.1380">
    <property type="entry name" value="Methylglyoxal synthase-like domain"/>
    <property type="match status" value="1"/>
</dbReference>
<dbReference type="GO" id="GO:0006189">
    <property type="term" value="P:'de novo' IMP biosynthetic process"/>
    <property type="evidence" value="ECO:0007669"/>
    <property type="project" value="UniProtKB-UniRule"/>
</dbReference>
<keyword evidence="5 10" id="KW-0658">Purine biosynthesis</keyword>
<dbReference type="GO" id="GO:0004643">
    <property type="term" value="F:phosphoribosylaminoimidazolecarboxamide formyltransferase activity"/>
    <property type="evidence" value="ECO:0007669"/>
    <property type="project" value="UniProtKB-UniRule"/>
</dbReference>
<dbReference type="SMART" id="SM00798">
    <property type="entry name" value="AICARFT_IMPCHas"/>
    <property type="match status" value="1"/>
</dbReference>
<dbReference type="PROSITE" id="PS51855">
    <property type="entry name" value="MGS"/>
    <property type="match status" value="1"/>
</dbReference>
<dbReference type="InterPro" id="IPR024051">
    <property type="entry name" value="AICAR_Tfase_dup_dom_sf"/>
</dbReference>
<dbReference type="GO" id="GO:0003937">
    <property type="term" value="F:IMP cyclohydrolase activity"/>
    <property type="evidence" value="ECO:0007669"/>
    <property type="project" value="UniProtKB-UniRule"/>
</dbReference>
<comment type="domain">
    <text evidence="10">The IMP cyclohydrolase activity resides in the N-terminal region.</text>
</comment>
<organism evidence="12">
    <name type="scientific">Paraconexibacter sp. AEG42_29</name>
    <dbReference type="NCBI Taxonomy" id="2997339"/>
    <lineage>
        <taxon>Bacteria</taxon>
        <taxon>Bacillati</taxon>
        <taxon>Actinomycetota</taxon>
        <taxon>Thermoleophilia</taxon>
        <taxon>Solirubrobacterales</taxon>
        <taxon>Paraconexibacteraceae</taxon>
        <taxon>Paraconexibacter</taxon>
    </lineage>
</organism>
<dbReference type="AlphaFoldDB" id="A0AAU7AP64"/>
<evidence type="ECO:0000256" key="8">
    <source>
        <dbReference type="ARBA" id="ARBA00050488"/>
    </source>
</evidence>
<feature type="domain" description="MGS-like" evidence="11">
    <location>
        <begin position="12"/>
        <end position="161"/>
    </location>
</feature>
<dbReference type="KEGG" id="parq:DSM112329_00278"/>
<dbReference type="SMART" id="SM00851">
    <property type="entry name" value="MGS"/>
    <property type="match status" value="1"/>
</dbReference>
<sequence length="528" mass="57049">MTDLSQATSTTAAGEVRIRRALLSVSDKRGIVDFARGLADLGVEIVSTGGTAKELATAGLSVRAIDDFTGFPEIMDGRVKTLHPKLYAGLLAVRDNPAHLEATAQNDIEFVDLVCVNLYPFERTAARRGVGDAEVIENIDIGGPTMIRAAAKNFAYSAVVVNPESYDAVLQELGETGAKLSLETREALAAEAFALTARYDTAISRWFGEKNEDFPPQYVRAYEKVTDLTYGENPHQRAAYYAQVGARSHLLSMVSQHHGKQLSFNNLLDLEAARAMVREFEVPATAIVKHNNPCGVALGGNALDSYKNAFACDPLSAYGGVIALNRRVDKLTAEALNGQFIEVLIAPGYDDDALEVLTQKKNIRILEDGEKRTPALGEVEVKQVMGGLLIQDRDTAKDARDAMEVVTAKRPTDSEWEDLLFCWRVAKQVKSNAIVLVSGLKTIGIGAGQMSRVDSVRLSLEKCRVDPAGSVLASDAFFPFADGPELALEAGITAVIQPGGSIRDDEVVAAADAAGIAMVMTRRRHFRH</sequence>
<dbReference type="RefSeq" id="WP_354700019.1">
    <property type="nucleotide sequence ID" value="NZ_CP114014.1"/>
</dbReference>
<dbReference type="Pfam" id="PF01808">
    <property type="entry name" value="AICARFT_IMPCHas"/>
    <property type="match status" value="1"/>
</dbReference>
<reference evidence="12" key="1">
    <citation type="submission" date="2022-12" db="EMBL/GenBank/DDBJ databases">
        <title>Paraconexibacter alkalitolerans sp. nov. and Baekduia alba sp. nov., isolated from soil and emended description of the genera Paraconexibacter (Chun et al., 2020) and Baekduia (An et al., 2020).</title>
        <authorList>
            <person name="Vieira S."/>
            <person name="Huber K.J."/>
            <person name="Geppert A."/>
            <person name="Wolf J."/>
            <person name="Neumann-Schaal M."/>
            <person name="Muesken M."/>
            <person name="Overmann J."/>
        </authorList>
    </citation>
    <scope>NUCLEOTIDE SEQUENCE</scope>
    <source>
        <strain evidence="12">AEG42_29</strain>
    </source>
</reference>
<evidence type="ECO:0000256" key="6">
    <source>
        <dbReference type="ARBA" id="ARBA00022801"/>
    </source>
</evidence>
<proteinExistence type="inferred from homology"/>
<comment type="catalytic activity">
    <reaction evidence="8 10">
        <text>(6R)-10-formyltetrahydrofolate + 5-amino-1-(5-phospho-beta-D-ribosyl)imidazole-4-carboxamide = 5-formamido-1-(5-phospho-D-ribosyl)imidazole-4-carboxamide + (6S)-5,6,7,8-tetrahydrofolate</text>
        <dbReference type="Rhea" id="RHEA:22192"/>
        <dbReference type="ChEBI" id="CHEBI:57453"/>
        <dbReference type="ChEBI" id="CHEBI:58467"/>
        <dbReference type="ChEBI" id="CHEBI:58475"/>
        <dbReference type="ChEBI" id="CHEBI:195366"/>
        <dbReference type="EC" id="2.1.2.3"/>
    </reaction>
</comment>
<dbReference type="Gene3D" id="3.40.140.20">
    <property type="match status" value="2"/>
</dbReference>
<comment type="catalytic activity">
    <reaction evidence="9 10">
        <text>IMP + H2O = 5-formamido-1-(5-phospho-D-ribosyl)imidazole-4-carboxamide</text>
        <dbReference type="Rhea" id="RHEA:18445"/>
        <dbReference type="ChEBI" id="CHEBI:15377"/>
        <dbReference type="ChEBI" id="CHEBI:58053"/>
        <dbReference type="ChEBI" id="CHEBI:58467"/>
        <dbReference type="EC" id="3.5.4.10"/>
    </reaction>
</comment>
<keyword evidence="7 10" id="KW-0511">Multifunctional enzyme</keyword>
<dbReference type="EC" id="3.5.4.10" evidence="10"/>
<dbReference type="GO" id="GO:0005829">
    <property type="term" value="C:cytosol"/>
    <property type="evidence" value="ECO:0007669"/>
    <property type="project" value="TreeGrafter"/>
</dbReference>
<comment type="similarity">
    <text evidence="3 10">Belongs to the PurH family.</text>
</comment>
<dbReference type="FunFam" id="3.40.50.1380:FF:000001">
    <property type="entry name" value="Bifunctional purine biosynthesis protein PurH"/>
    <property type="match status" value="1"/>
</dbReference>
<dbReference type="InterPro" id="IPR011607">
    <property type="entry name" value="MGS-like_dom"/>
</dbReference>
<dbReference type="InterPro" id="IPR036914">
    <property type="entry name" value="MGS-like_dom_sf"/>
</dbReference>
<comment type="pathway">
    <text evidence="2 10">Purine metabolism; IMP biosynthesis via de novo pathway; 5-formamido-1-(5-phospho-D-ribosyl)imidazole-4-carboxamide from 5-amino-1-(5-phospho-D-ribosyl)imidazole-4-carboxamide (10-formyl THF route): step 1/1.</text>
</comment>
<evidence type="ECO:0000259" key="11">
    <source>
        <dbReference type="PROSITE" id="PS51855"/>
    </source>
</evidence>
<dbReference type="CDD" id="cd01421">
    <property type="entry name" value="IMPCH"/>
    <property type="match status" value="1"/>
</dbReference>
<dbReference type="EC" id="2.1.2.3" evidence="10"/>
<evidence type="ECO:0000256" key="4">
    <source>
        <dbReference type="ARBA" id="ARBA00022679"/>
    </source>
</evidence>
<evidence type="ECO:0000256" key="3">
    <source>
        <dbReference type="ARBA" id="ARBA00007667"/>
    </source>
</evidence>
<dbReference type="InterPro" id="IPR002695">
    <property type="entry name" value="PurH-like"/>
</dbReference>
<evidence type="ECO:0000256" key="10">
    <source>
        <dbReference type="HAMAP-Rule" id="MF_00139"/>
    </source>
</evidence>
<dbReference type="SUPFAM" id="SSF53927">
    <property type="entry name" value="Cytidine deaminase-like"/>
    <property type="match status" value="1"/>
</dbReference>
<evidence type="ECO:0000313" key="12">
    <source>
        <dbReference type="EMBL" id="XAY03463.1"/>
    </source>
</evidence>
<dbReference type="NCBIfam" id="TIGR00355">
    <property type="entry name" value="purH"/>
    <property type="match status" value="1"/>
</dbReference>
<dbReference type="EMBL" id="CP114014">
    <property type="protein sequence ID" value="XAY03463.1"/>
    <property type="molecule type" value="Genomic_DNA"/>
</dbReference>
<dbReference type="PANTHER" id="PTHR11692:SF0">
    <property type="entry name" value="BIFUNCTIONAL PURINE BIOSYNTHESIS PROTEIN ATIC"/>
    <property type="match status" value="1"/>
</dbReference>